<proteinExistence type="predicted"/>
<accession>K9EDN0</accession>
<organism evidence="2 3">
    <name type="scientific">Actinobaculum massiliense ACS-171-V-Col2</name>
    <dbReference type="NCBI Taxonomy" id="883066"/>
    <lineage>
        <taxon>Bacteria</taxon>
        <taxon>Bacillati</taxon>
        <taxon>Actinomycetota</taxon>
        <taxon>Actinomycetes</taxon>
        <taxon>Actinomycetales</taxon>
        <taxon>Actinomycetaceae</taxon>
        <taxon>Actinobaculum</taxon>
    </lineage>
</organism>
<dbReference type="InterPro" id="IPR024311">
    <property type="entry name" value="Lipocalin-like"/>
</dbReference>
<reference evidence="2 3" key="1">
    <citation type="submission" date="2012-09" db="EMBL/GenBank/DDBJ databases">
        <title>The Genome Sequence of Actinobaculum massiliae ACS-171-V-COL2.</title>
        <authorList>
            <consortium name="The Broad Institute Genome Sequencing Platform"/>
            <person name="Earl A."/>
            <person name="Ward D."/>
            <person name="Feldgarden M."/>
            <person name="Gevers D."/>
            <person name="Saerens B."/>
            <person name="Vaneechoutte M."/>
            <person name="Walker B."/>
            <person name="Young S.K."/>
            <person name="Zeng Q."/>
            <person name="Gargeya S."/>
            <person name="Fitzgerald M."/>
            <person name="Haas B."/>
            <person name="Abouelleil A."/>
            <person name="Alvarado L."/>
            <person name="Arachchi H.M."/>
            <person name="Berlin A."/>
            <person name="Chapman S.B."/>
            <person name="Goldberg J."/>
            <person name="Griggs A."/>
            <person name="Gujja S."/>
            <person name="Hansen M."/>
            <person name="Howarth C."/>
            <person name="Imamovic A."/>
            <person name="Larimer J."/>
            <person name="McCowen C."/>
            <person name="Montmayeur A."/>
            <person name="Murphy C."/>
            <person name="Neiman D."/>
            <person name="Pearson M."/>
            <person name="Priest M."/>
            <person name="Roberts A."/>
            <person name="Saif S."/>
            <person name="Shea T."/>
            <person name="Sisk P."/>
            <person name="Sykes S."/>
            <person name="Wortman J."/>
            <person name="Nusbaum C."/>
            <person name="Birren B."/>
        </authorList>
    </citation>
    <scope>NUCLEOTIDE SEQUENCE [LARGE SCALE GENOMIC DNA]</scope>
    <source>
        <strain evidence="3">ACS-171-V-Col2</strain>
    </source>
</reference>
<sequence length="159" mass="17636">MAGLRERLIGAWQLVSYVENPTDGSEPFMPFGEKPQGIIMYTPDGYMSAQLGAAGSERQPFASGDWFDGTAEEYREEATSYIAYSGKFFVDEEAGTLKHNMFVSLFPNWIGQVQPRKVEIVGDELHLGSVAPLMSAGKEVQSTLVWKRMEQNTAASENE</sequence>
<protein>
    <recommendedName>
        <fullName evidence="1">Lipocalin-like domain-containing protein</fullName>
    </recommendedName>
</protein>
<dbReference type="eggNOG" id="COG0662">
    <property type="taxonomic scope" value="Bacteria"/>
</dbReference>
<dbReference type="AlphaFoldDB" id="K9EDN0"/>
<comment type="caution">
    <text evidence="2">The sequence shown here is derived from an EMBL/GenBank/DDBJ whole genome shotgun (WGS) entry which is preliminary data.</text>
</comment>
<dbReference type="HOGENOM" id="CLU_109259_2_1_11"/>
<dbReference type="EMBL" id="AGWL01000005">
    <property type="protein sequence ID" value="EKU95329.1"/>
    <property type="molecule type" value="Genomic_DNA"/>
</dbReference>
<dbReference type="STRING" id="202789.GCA_001457435_01025"/>
<dbReference type="Proteomes" id="UP000009888">
    <property type="component" value="Unassembled WGS sequence"/>
</dbReference>
<gene>
    <name evidence="2" type="ORF">HMPREF9233_01090</name>
</gene>
<dbReference type="Pfam" id="PF13924">
    <property type="entry name" value="Lipocalin_5"/>
    <property type="match status" value="1"/>
</dbReference>
<name>K9EDN0_9ACTO</name>
<evidence type="ECO:0000313" key="3">
    <source>
        <dbReference type="Proteomes" id="UP000009888"/>
    </source>
</evidence>
<dbReference type="PATRIC" id="fig|883066.3.peg.1144"/>
<feature type="domain" description="Lipocalin-like" evidence="1">
    <location>
        <begin position="9"/>
        <end position="148"/>
    </location>
</feature>
<keyword evidence="3" id="KW-1185">Reference proteome</keyword>
<dbReference type="RefSeq" id="WP_007001296.1">
    <property type="nucleotide sequence ID" value="NZ_JH992955.1"/>
</dbReference>
<evidence type="ECO:0000259" key="1">
    <source>
        <dbReference type="Pfam" id="PF13924"/>
    </source>
</evidence>
<evidence type="ECO:0000313" key="2">
    <source>
        <dbReference type="EMBL" id="EKU95329.1"/>
    </source>
</evidence>